<feature type="region of interest" description="Disordered" evidence="1">
    <location>
        <begin position="1267"/>
        <end position="1286"/>
    </location>
</feature>
<dbReference type="EMBL" id="VDMD01000001">
    <property type="protein sequence ID" value="TRM70483.1"/>
    <property type="molecule type" value="Genomic_DNA"/>
</dbReference>
<protein>
    <recommendedName>
        <fullName evidence="2">DH domain-containing protein</fullName>
    </recommendedName>
</protein>
<feature type="region of interest" description="Disordered" evidence="1">
    <location>
        <begin position="782"/>
        <end position="932"/>
    </location>
</feature>
<reference evidence="3 4" key="1">
    <citation type="journal article" date="2019" name="New Phytol.">
        <title>Comparative genomics reveals unique wood-decay strategies and fruiting body development in the Schizophyllaceae.</title>
        <authorList>
            <person name="Almasi E."/>
            <person name="Sahu N."/>
            <person name="Krizsan K."/>
            <person name="Balint B."/>
            <person name="Kovacs G.M."/>
            <person name="Kiss B."/>
            <person name="Cseklye J."/>
            <person name="Drula E."/>
            <person name="Henrissat B."/>
            <person name="Nagy I."/>
            <person name="Chovatia M."/>
            <person name="Adam C."/>
            <person name="LaButti K."/>
            <person name="Lipzen A."/>
            <person name="Riley R."/>
            <person name="Grigoriev I.V."/>
            <person name="Nagy L.G."/>
        </authorList>
    </citation>
    <scope>NUCLEOTIDE SEQUENCE [LARGE SCALE GENOMIC DNA]</scope>
    <source>
        <strain evidence="3 4">NL-1724</strain>
    </source>
</reference>
<feature type="region of interest" description="Disordered" evidence="1">
    <location>
        <begin position="1223"/>
        <end position="1256"/>
    </location>
</feature>
<gene>
    <name evidence="3" type="ORF">BD626DRAFT_29480</name>
</gene>
<dbReference type="PROSITE" id="PS50010">
    <property type="entry name" value="DH_2"/>
    <property type="match status" value="1"/>
</dbReference>
<feature type="compositionally biased region" description="Low complexity" evidence="1">
    <location>
        <begin position="993"/>
        <end position="1011"/>
    </location>
</feature>
<feature type="compositionally biased region" description="Polar residues" evidence="1">
    <location>
        <begin position="1566"/>
        <end position="1576"/>
    </location>
</feature>
<feature type="compositionally biased region" description="Basic and acidic residues" evidence="1">
    <location>
        <begin position="1307"/>
        <end position="1316"/>
    </location>
</feature>
<evidence type="ECO:0000259" key="2">
    <source>
        <dbReference type="PROSITE" id="PS50010"/>
    </source>
</evidence>
<feature type="compositionally biased region" description="Basic and acidic residues" evidence="1">
    <location>
        <begin position="1429"/>
        <end position="1454"/>
    </location>
</feature>
<feature type="compositionally biased region" description="Basic and acidic residues" evidence="1">
    <location>
        <begin position="167"/>
        <end position="185"/>
    </location>
</feature>
<feature type="compositionally biased region" description="Low complexity" evidence="1">
    <location>
        <begin position="344"/>
        <end position="358"/>
    </location>
</feature>
<feature type="compositionally biased region" description="Polar residues" evidence="1">
    <location>
        <begin position="1234"/>
        <end position="1244"/>
    </location>
</feature>
<feature type="compositionally biased region" description="Pro residues" evidence="1">
    <location>
        <begin position="260"/>
        <end position="272"/>
    </location>
</feature>
<feature type="compositionally biased region" description="Polar residues" evidence="1">
    <location>
        <begin position="1129"/>
        <end position="1142"/>
    </location>
</feature>
<feature type="region of interest" description="Disordered" evidence="1">
    <location>
        <begin position="1121"/>
        <end position="1184"/>
    </location>
</feature>
<feature type="compositionally biased region" description="Basic residues" evidence="1">
    <location>
        <begin position="225"/>
        <end position="240"/>
    </location>
</feature>
<comment type="caution">
    <text evidence="3">The sequence shown here is derived from an EMBL/GenBank/DDBJ whole genome shotgun (WGS) entry which is preliminary data.</text>
</comment>
<feature type="compositionally biased region" description="Polar residues" evidence="1">
    <location>
        <begin position="329"/>
        <end position="343"/>
    </location>
</feature>
<evidence type="ECO:0000256" key="1">
    <source>
        <dbReference type="SAM" id="MobiDB-lite"/>
    </source>
</evidence>
<dbReference type="InterPro" id="IPR035899">
    <property type="entry name" value="DBL_dom_sf"/>
</dbReference>
<feature type="region of interest" description="Disordered" evidence="1">
    <location>
        <begin position="26"/>
        <end position="128"/>
    </location>
</feature>
<dbReference type="STRING" id="97359.A0A550D0B7"/>
<feature type="compositionally biased region" description="Basic and acidic residues" evidence="1">
    <location>
        <begin position="1527"/>
        <end position="1548"/>
    </location>
</feature>
<evidence type="ECO:0000313" key="3">
    <source>
        <dbReference type="EMBL" id="TRM70483.1"/>
    </source>
</evidence>
<dbReference type="OrthoDB" id="660555at2759"/>
<name>A0A550D0B7_9AGAR</name>
<dbReference type="SUPFAM" id="SSF48065">
    <property type="entry name" value="DBL homology domain (DH-domain)"/>
    <property type="match status" value="1"/>
</dbReference>
<feature type="compositionally biased region" description="Low complexity" evidence="1">
    <location>
        <begin position="366"/>
        <end position="399"/>
    </location>
</feature>
<dbReference type="InterPro" id="IPR000219">
    <property type="entry name" value="DH_dom"/>
</dbReference>
<sequence>MYSSFPTYSSQSLPRSSSVTFLIPSMATSSSSSSLRSDPHLHRRSTASTEPSYPSKPLPSPPSSRSSPGSPPASPPNKLRKPHSVRRTALVGVDEGTDADTEARSRASGKGKGKDRALPQRSSLDQRPFSFIVEDDALEYSNFPYDLSGGQTSPEIGVKQVTKHARGGGETHVEGRRVLVVERPEGPAGRGRQPAPPSEEYESSSSLARRLSKGRAKNQEANGATRRKRSLSFGRRKSGRKTREEAPALPGAVSADDPTFFPPHPAVSPPRRSPSIGSGMSSPRSPYTSTNSRGATSSSTSLSRTRSVTRLPAEAIPPLPSLTIPSYIPRTNSDLSTTSSGEPSLTSSNLSVSSYGLSNISSECPSRLALSLPLPSSSSSSQHLTSLSASRSASFSLSAPGLPDPSPSQPRSSASERGHWSQRHNDDMQADEHGHRLLPQADMLAPRGQRASAVDVWDALGNGSYSRPKSAVQIRVDIAPPEALVPVGHPDARGSTSILSSLSVPSTGRPRAASRQDSETSGDALRPSLQRRMTLVDQRAASRVSMAEQRVLDDEPELKPAPRRLRRKHAPTASIQSLKRAETASEPEIVRRASAKSKKGKEETSPGYHSIQAGGNEKPRRPSFLSRISDFARGKKSKAPTSMQEPDVGVRPNEELFVDEKAALAGRMSLGEGYACSEPGHGQAYSWSIKSRSEVGHGFQDEGGDEIDVIARRAVGPGSLADKKSKVWGTDIGHDACVASASGGTLEDEYRKLTEDRKWTDGFKGKAQAAKSVETLRAKSVETMRASSTNASGSMHTRSSDTMRTDSSVARVPPTREMSRSPADGAGERLPAYEEALEDSSSSRSSPVAVVTSLRPSEGSVTPRSIESPTSATTARPPPTPLAIPRLQGVRTSSGLGTVDLNDEPASAMTASSDHSHSHHSHSDLRSRSSADFGSWRAPSALLDSMLDYSVSPEQSRAASRTSLADAQRESLALSPLPPSPSSSRMSKYGSIGRASATSATPSTSSSGRTPNKLVKKSRRTSTQLLETFVVPRRSSTEPTIVAEHSRSPTVWLNTPPSEHKPTFGGALFADRVTSQDHSGFASAFPVLVESPRSMEPPTLAVSDCQYCSPRDERDDAFISQHVPDSPELRTQPSRSDVTSTRAMRRWTVSGLEQQHNPDGDSSDESEWGQSDHEDEVESAKWLAVAANKPLPSSSLLPPSPSMPSLAYFGRAAERQDYSYFGVKDKTLPPTPAQSPGTRQQRATSMRAPQRPQLRPLSVMSPVPALHEQQSLSSPPTRTVFEGEASTLGRPKIFEVSAVVSDDESSSDERDDHVFDQYDEPGSATPGTSAGTSSLGHGQWEGITRSASKSKTYSHLRTMALPADAAHMHLLHITAELLATEKHFVSLLRLLLVPGSTRTSPPPLMRTYVQELVNVCDGLVRSMEGRSDLMDGAKHGELDGEETDVRRRGGEHKRPAPPSPAAACHAIIALRDDVEGAYVRWCGVVGGWFVGPSENGGASIGRAKRRLSKGVLGDGSKRSQTLETDAEEQKAAEQQATERKEAERKETITDAPEQQHAPEQGEETQEGVNDNTSAESSGERPPLPSQKSTGRRSHVWRKSVPSLATLQMQIMSSSKKEEDGTEGQEASSAKPKESGSVRALSKRERKERQRKLPTVRELAILPTQRVMRYVLLYRDLLAHTPQTSPIRPLVQSAVDVAASIAAKCDRAQGNAEFFHRAR</sequence>
<feature type="compositionally biased region" description="Basic and acidic residues" evidence="1">
    <location>
        <begin position="579"/>
        <end position="591"/>
    </location>
</feature>
<keyword evidence="4" id="KW-1185">Reference proteome</keyword>
<feature type="compositionally biased region" description="Polar residues" evidence="1">
    <location>
        <begin position="1268"/>
        <end position="1277"/>
    </location>
</feature>
<evidence type="ECO:0000313" key="4">
    <source>
        <dbReference type="Proteomes" id="UP000320762"/>
    </source>
</evidence>
<feature type="compositionally biased region" description="Polar residues" evidence="1">
    <location>
        <begin position="785"/>
        <end position="796"/>
    </location>
</feature>
<feature type="compositionally biased region" description="Basic and acidic residues" evidence="1">
    <location>
        <begin position="550"/>
        <end position="560"/>
    </location>
</feature>
<dbReference type="Pfam" id="PF00621">
    <property type="entry name" value="RhoGEF"/>
    <property type="match status" value="1"/>
</dbReference>
<dbReference type="GO" id="GO:0005085">
    <property type="term" value="F:guanyl-nucleotide exchange factor activity"/>
    <property type="evidence" value="ECO:0007669"/>
    <property type="project" value="InterPro"/>
</dbReference>
<feature type="domain" description="DH" evidence="2">
    <location>
        <begin position="1655"/>
        <end position="1707"/>
    </location>
</feature>
<feature type="compositionally biased region" description="Low complexity" evidence="1">
    <location>
        <begin position="840"/>
        <end position="853"/>
    </location>
</feature>
<feature type="compositionally biased region" description="Low complexity" evidence="1">
    <location>
        <begin position="273"/>
        <end position="310"/>
    </location>
</feature>
<feature type="region of interest" description="Disordered" evidence="1">
    <location>
        <begin position="486"/>
        <end position="623"/>
    </location>
</feature>
<organism evidence="3 4">
    <name type="scientific">Schizophyllum amplum</name>
    <dbReference type="NCBI Taxonomy" id="97359"/>
    <lineage>
        <taxon>Eukaryota</taxon>
        <taxon>Fungi</taxon>
        <taxon>Dikarya</taxon>
        <taxon>Basidiomycota</taxon>
        <taxon>Agaricomycotina</taxon>
        <taxon>Agaricomycetes</taxon>
        <taxon>Agaricomycetidae</taxon>
        <taxon>Agaricales</taxon>
        <taxon>Schizophyllaceae</taxon>
        <taxon>Schizophyllum</taxon>
    </lineage>
</organism>
<dbReference type="Proteomes" id="UP000320762">
    <property type="component" value="Unassembled WGS sequence"/>
</dbReference>
<accession>A0A550D0B7</accession>
<feature type="compositionally biased region" description="Polar residues" evidence="1">
    <location>
        <begin position="1602"/>
        <end position="1613"/>
    </location>
</feature>
<feature type="region of interest" description="Disordered" evidence="1">
    <location>
        <begin position="1429"/>
        <end position="1461"/>
    </location>
</feature>
<feature type="compositionally biased region" description="Basic and acidic residues" evidence="1">
    <location>
        <begin position="1630"/>
        <end position="1647"/>
    </location>
</feature>
<feature type="region of interest" description="Disordered" evidence="1">
    <location>
        <begin position="1508"/>
        <end position="1651"/>
    </location>
</feature>
<feature type="compositionally biased region" description="Low complexity" evidence="1">
    <location>
        <begin position="1321"/>
        <end position="1334"/>
    </location>
</feature>
<dbReference type="Gene3D" id="1.20.900.10">
    <property type="entry name" value="Dbl homology (DH) domain"/>
    <property type="match status" value="1"/>
</dbReference>
<feature type="compositionally biased region" description="Low complexity" evidence="1">
    <location>
        <begin position="495"/>
        <end position="507"/>
    </location>
</feature>
<feature type="compositionally biased region" description="Basic residues" evidence="1">
    <location>
        <begin position="561"/>
        <end position="570"/>
    </location>
</feature>
<proteinExistence type="predicted"/>
<feature type="region of interest" description="Disordered" evidence="1">
    <location>
        <begin position="1299"/>
        <end position="1340"/>
    </location>
</feature>
<feature type="region of interest" description="Disordered" evidence="1">
    <location>
        <begin position="142"/>
        <end position="451"/>
    </location>
</feature>
<feature type="region of interest" description="Disordered" evidence="1">
    <location>
        <begin position="958"/>
        <end position="1021"/>
    </location>
</feature>
<feature type="compositionally biased region" description="Basic and acidic residues" evidence="1">
    <location>
        <begin position="414"/>
        <end position="435"/>
    </location>
</feature>
<feature type="compositionally biased region" description="Acidic residues" evidence="1">
    <location>
        <begin position="1161"/>
        <end position="1177"/>
    </location>
</feature>